<keyword evidence="1" id="KW-1133">Transmembrane helix</keyword>
<dbReference type="CDD" id="cd07990">
    <property type="entry name" value="LPLAT_LCLAT1-like"/>
    <property type="match status" value="1"/>
</dbReference>
<reference evidence="3" key="1">
    <citation type="journal article" date="2023" name="Plant Biotechnol. J.">
        <title>Chromosome-level wild Hevea brasiliensis genome provides new tools for genomic-assisted breeding and valuable loci to elevate rubber yield.</title>
        <authorList>
            <person name="Cheng H."/>
            <person name="Song X."/>
            <person name="Hu Y."/>
            <person name="Wu T."/>
            <person name="Yang Q."/>
            <person name="An Z."/>
            <person name="Feng S."/>
            <person name="Deng Z."/>
            <person name="Wu W."/>
            <person name="Zeng X."/>
            <person name="Tu M."/>
            <person name="Wang X."/>
            <person name="Huang H."/>
        </authorList>
    </citation>
    <scope>NUCLEOTIDE SEQUENCE</scope>
    <source>
        <strain evidence="3">MT/VB/25A 57/8</strain>
    </source>
</reference>
<sequence>MAVPAALAIVPIGILFFVSGLIVNLIQAVLFIIVRPLSKCMYRRINKIVAELLWLELIWLVDWWACLKIEVYADDETFELMGKEHALVICNHRSDIDWLVGWILRSGCLGSALAVMKKQAKMLTIIGWSMWFSDFLFLERSWAKDETTLKSGFKRLADFPIPFWLALFVEGTRFIEAKLQAAQEFAASRGLPVPRNVLLPRTKGFVSAVAHTRSFIPAIYDCTVAVHKNQPAPTMLRIFRGQSSVDAMLEKYVTTGTFSDRKHQDIGRPKKSLFFSLSIALPGYSNGCHSLARGKSFHLQSLSWSLLQLLCKF</sequence>
<evidence type="ECO:0000259" key="2">
    <source>
        <dbReference type="SMART" id="SM00563"/>
    </source>
</evidence>
<dbReference type="PANTHER" id="PTHR10983">
    <property type="entry name" value="1-ACYLGLYCEROL-3-PHOSPHATE ACYLTRANSFERASE-RELATED"/>
    <property type="match status" value="1"/>
</dbReference>
<dbReference type="SMART" id="SM00563">
    <property type="entry name" value="PlsC"/>
    <property type="match status" value="1"/>
</dbReference>
<keyword evidence="1" id="KW-0812">Transmembrane</keyword>
<dbReference type="EMBL" id="JARPOI010000013">
    <property type="protein sequence ID" value="KAJ9164364.1"/>
    <property type="molecule type" value="Genomic_DNA"/>
</dbReference>
<protein>
    <recommendedName>
        <fullName evidence="2">Phospholipid/glycerol acyltransferase domain-containing protein</fullName>
    </recommendedName>
</protein>
<evidence type="ECO:0000313" key="3">
    <source>
        <dbReference type="EMBL" id="KAJ9164364.1"/>
    </source>
</evidence>
<keyword evidence="4" id="KW-1185">Reference proteome</keyword>
<dbReference type="Pfam" id="PF01553">
    <property type="entry name" value="Acyltransferase"/>
    <property type="match status" value="1"/>
</dbReference>
<comment type="caution">
    <text evidence="3">The sequence shown here is derived from an EMBL/GenBank/DDBJ whole genome shotgun (WGS) entry which is preliminary data.</text>
</comment>
<evidence type="ECO:0000313" key="4">
    <source>
        <dbReference type="Proteomes" id="UP001174677"/>
    </source>
</evidence>
<keyword evidence="1" id="KW-0472">Membrane</keyword>
<dbReference type="SUPFAM" id="SSF69593">
    <property type="entry name" value="Glycerol-3-phosphate (1)-acyltransferase"/>
    <property type="match status" value="1"/>
</dbReference>
<evidence type="ECO:0000256" key="1">
    <source>
        <dbReference type="SAM" id="Phobius"/>
    </source>
</evidence>
<gene>
    <name evidence="3" type="ORF">P3X46_023947</name>
</gene>
<feature type="domain" description="Phospholipid/glycerol acyltransferase" evidence="2">
    <location>
        <begin position="86"/>
        <end position="206"/>
    </location>
</feature>
<accession>A0ABQ9LEH2</accession>
<organism evidence="3 4">
    <name type="scientific">Hevea brasiliensis</name>
    <name type="common">Para rubber tree</name>
    <name type="synonym">Siphonia brasiliensis</name>
    <dbReference type="NCBI Taxonomy" id="3981"/>
    <lineage>
        <taxon>Eukaryota</taxon>
        <taxon>Viridiplantae</taxon>
        <taxon>Streptophyta</taxon>
        <taxon>Embryophyta</taxon>
        <taxon>Tracheophyta</taxon>
        <taxon>Spermatophyta</taxon>
        <taxon>Magnoliopsida</taxon>
        <taxon>eudicotyledons</taxon>
        <taxon>Gunneridae</taxon>
        <taxon>Pentapetalae</taxon>
        <taxon>rosids</taxon>
        <taxon>fabids</taxon>
        <taxon>Malpighiales</taxon>
        <taxon>Euphorbiaceae</taxon>
        <taxon>Crotonoideae</taxon>
        <taxon>Micrandreae</taxon>
        <taxon>Hevea</taxon>
    </lineage>
</organism>
<name>A0ABQ9LEH2_HEVBR</name>
<proteinExistence type="predicted"/>
<dbReference type="PANTHER" id="PTHR10983:SF55">
    <property type="entry name" value="1-ACYL-SN-GLYCEROL-3-PHOSPHATE ACYLTRANSFERASE 3"/>
    <property type="match status" value="1"/>
</dbReference>
<dbReference type="Proteomes" id="UP001174677">
    <property type="component" value="Chromosome 13"/>
</dbReference>
<feature type="transmembrane region" description="Helical" evidence="1">
    <location>
        <begin position="6"/>
        <end position="33"/>
    </location>
</feature>
<dbReference type="InterPro" id="IPR002123">
    <property type="entry name" value="Plipid/glycerol_acylTrfase"/>
</dbReference>